<reference evidence="5 6" key="1">
    <citation type="journal article" date="2016" name="Sci. Rep.">
        <title>Penicillium arizonense, a new, genome sequenced fungal species, reveals a high chemical diversity in secreted metabolites.</title>
        <authorList>
            <person name="Grijseels S."/>
            <person name="Nielsen J.C."/>
            <person name="Randelovic M."/>
            <person name="Nielsen J."/>
            <person name="Nielsen K.F."/>
            <person name="Workman M."/>
            <person name="Frisvad J.C."/>
        </authorList>
    </citation>
    <scope>NUCLEOTIDE SEQUENCE [LARGE SCALE GENOMIC DNA]</scope>
    <source>
        <strain evidence="5 6">CBS 141311</strain>
    </source>
</reference>
<evidence type="ECO:0000256" key="2">
    <source>
        <dbReference type="SAM" id="SignalP"/>
    </source>
</evidence>
<feature type="compositionally biased region" description="Basic residues" evidence="1">
    <location>
        <begin position="197"/>
        <end position="209"/>
    </location>
</feature>
<evidence type="ECO:0000259" key="3">
    <source>
        <dbReference type="Pfam" id="PF22974"/>
    </source>
</evidence>
<name>A0A1F5LHC8_PENAI</name>
<feature type="signal peptide" evidence="2">
    <location>
        <begin position="1"/>
        <end position="18"/>
    </location>
</feature>
<accession>A0A1F5LHC8</accession>
<evidence type="ECO:0000259" key="4">
    <source>
        <dbReference type="Pfam" id="PF23865"/>
    </source>
</evidence>
<proteinExistence type="predicted"/>
<gene>
    <name evidence="5" type="ORF">PENARI_c010G10929</name>
</gene>
<dbReference type="EMBL" id="LXJU01000010">
    <property type="protein sequence ID" value="OGE52614.1"/>
    <property type="molecule type" value="Genomic_DNA"/>
</dbReference>
<feature type="region of interest" description="Disordered" evidence="1">
    <location>
        <begin position="278"/>
        <end position="310"/>
    </location>
</feature>
<dbReference type="Pfam" id="PF22974">
    <property type="entry name" value="DUF7029"/>
    <property type="match status" value="1"/>
</dbReference>
<dbReference type="InterPro" id="IPR054293">
    <property type="entry name" value="DUF7029"/>
</dbReference>
<dbReference type="Proteomes" id="UP000177622">
    <property type="component" value="Unassembled WGS sequence"/>
</dbReference>
<feature type="compositionally biased region" description="Basic residues" evidence="1">
    <location>
        <begin position="290"/>
        <end position="301"/>
    </location>
</feature>
<dbReference type="RefSeq" id="XP_022488054.1">
    <property type="nucleotide sequence ID" value="XM_022632411.1"/>
</dbReference>
<dbReference type="AlphaFoldDB" id="A0A1F5LHC8"/>
<evidence type="ECO:0000256" key="1">
    <source>
        <dbReference type="SAM" id="MobiDB-lite"/>
    </source>
</evidence>
<keyword evidence="2" id="KW-0732">Signal</keyword>
<evidence type="ECO:0000313" key="6">
    <source>
        <dbReference type="Proteomes" id="UP000177622"/>
    </source>
</evidence>
<feature type="region of interest" description="Disordered" evidence="1">
    <location>
        <begin position="193"/>
        <end position="226"/>
    </location>
</feature>
<feature type="domain" description="DUF7029" evidence="3">
    <location>
        <begin position="88"/>
        <end position="183"/>
    </location>
</feature>
<dbReference type="InterPro" id="IPR055647">
    <property type="entry name" value="DUF7223"/>
</dbReference>
<comment type="caution">
    <text evidence="5">The sequence shown here is derived from an EMBL/GenBank/DDBJ whole genome shotgun (WGS) entry which is preliminary data.</text>
</comment>
<evidence type="ECO:0000313" key="5">
    <source>
        <dbReference type="EMBL" id="OGE52614.1"/>
    </source>
</evidence>
<organism evidence="5 6">
    <name type="scientific">Penicillium arizonense</name>
    <dbReference type="NCBI Taxonomy" id="1835702"/>
    <lineage>
        <taxon>Eukaryota</taxon>
        <taxon>Fungi</taxon>
        <taxon>Dikarya</taxon>
        <taxon>Ascomycota</taxon>
        <taxon>Pezizomycotina</taxon>
        <taxon>Eurotiomycetes</taxon>
        <taxon>Eurotiomycetidae</taxon>
        <taxon>Eurotiales</taxon>
        <taxon>Aspergillaceae</taxon>
        <taxon>Penicillium</taxon>
    </lineage>
</organism>
<evidence type="ECO:0008006" key="7">
    <source>
        <dbReference type="Google" id="ProtNLM"/>
    </source>
</evidence>
<dbReference type="STRING" id="1835702.A0A1F5LHC8"/>
<keyword evidence="6" id="KW-1185">Reference proteome</keyword>
<sequence length="898" mass="98071">MRLNGILAVLGIAVTTSAIGLHKAVDGLLQVTPSFSGNDVALHPGLDPKHDSHNLEHLVAGLDKVLYYSQEGHRPALHGAKHASLEAKFVRNTVILDQSDYVKSVNCDDNDMQICFNNPIAMATIEASWLVQDGINLVTYHAGCGDESSGKRSFFHASQPLINLVDMCVVVSVTPIQESDALDSGIMTWGTYNDPSKRKRSPTKGHVRVTKPTQPYNGGRPESPAARNVTDQYASNATMDITLNPWAMENFFNNTDLDTTHMGEKIDTMDFMDMDDPEVPEAHTNTTRRSSTRRRSERTKRTRTEISKRASSELSRRDIFTDLWNGLRDLGRRIGDFFRSAADLIKKVGDQIIELAVITAKLVLVPFGVPFDHTYHNDIKIHQYLKSEIGNRPPEIFGMKDGYTLATSGNYNNPGAFHWTVQCAKCGVHVNIDIDGRLAFSIKDGITEGSISFVNNDALTLDAQFGISADGTVSKSKDKTKTIKPKKSKDLKSIPFGGLIIPGILTLGPQVTFGVAVSLETEGKVELLVGGSVSIGAGHAIASLKGTNEIKGFMPKFDPVFRAKGEFSLTGDIGLPVALEVGLTVLDGKFKETVGLVNTPSVYVKAVANLDLQARSESTCKNGVQLKVGAKNRIHVAGFDVFEYELVNIPLFEKDLGCVNADGFNVEAEKQADGIIKTVTAETGDSGAGKPYIADATREYKKVEGTQGFKILMAADSGTIMVSGTNGGLFLVEKDKGYDVSAPWGTLDTKANPLTLDVFGRVLAYKLLKASDKKDRLGTNAPIVADLMVSEPQSVPVGYRSTAMKQLESSKSQKRYGIPMVYQNFLGNFVKPMYYPTACKTPFGTMLIATREIITKEGKVQSVWAPNRDFTVQMDRELLFHFGVYRKECRTVQLIASS</sequence>
<dbReference type="OrthoDB" id="160645at2759"/>
<feature type="chain" id="PRO_5009519593" description="Peptidase A1 domain-containing protein" evidence="2">
    <location>
        <begin position="19"/>
        <end position="898"/>
    </location>
</feature>
<feature type="domain" description="DUF7223" evidence="4">
    <location>
        <begin position="417"/>
        <end position="629"/>
    </location>
</feature>
<dbReference type="Pfam" id="PF23865">
    <property type="entry name" value="DUF7223"/>
    <property type="match status" value="1"/>
</dbReference>
<dbReference type="GeneID" id="34577145"/>
<protein>
    <recommendedName>
        <fullName evidence="7">Peptidase A1 domain-containing protein</fullName>
    </recommendedName>
</protein>